<name>A0ABD2Q0M3_9PLAT</name>
<dbReference type="InterPro" id="IPR036890">
    <property type="entry name" value="HATPase_C_sf"/>
</dbReference>
<dbReference type="PROSITE" id="PS00058">
    <property type="entry name" value="DNA_MISMATCH_REPAIR_1"/>
    <property type="match status" value="1"/>
</dbReference>
<dbReference type="SUPFAM" id="SSF55874">
    <property type="entry name" value="ATPase domain of HSP90 chaperone/DNA topoisomerase II/histidine kinase"/>
    <property type="match status" value="1"/>
</dbReference>
<keyword evidence="4" id="KW-0540">Nuclease</keyword>
<keyword evidence="4" id="KW-0255">Endonuclease</keyword>
<dbReference type="GO" id="GO:0004519">
    <property type="term" value="F:endonuclease activity"/>
    <property type="evidence" value="ECO:0007669"/>
    <property type="project" value="UniProtKB-KW"/>
</dbReference>
<dbReference type="PANTHER" id="PTHR10073:SF52">
    <property type="entry name" value="MISMATCH REPAIR ENDONUCLEASE PMS2"/>
    <property type="match status" value="1"/>
</dbReference>
<keyword evidence="2" id="KW-0227">DNA damage</keyword>
<evidence type="ECO:0000256" key="1">
    <source>
        <dbReference type="ARBA" id="ARBA00006082"/>
    </source>
</evidence>
<evidence type="ECO:0000313" key="4">
    <source>
        <dbReference type="EMBL" id="KAL3313186.1"/>
    </source>
</evidence>
<keyword evidence="5" id="KW-1185">Reference proteome</keyword>
<dbReference type="SMART" id="SM01340">
    <property type="entry name" value="DNA_mis_repair"/>
    <property type="match status" value="1"/>
</dbReference>
<proteinExistence type="inferred from homology"/>
<dbReference type="InterPro" id="IPR020568">
    <property type="entry name" value="Ribosomal_Su5_D2-typ_SF"/>
</dbReference>
<protein>
    <submittedName>
        <fullName evidence="4">Mismatch repair endonuclease pms2</fullName>
    </submittedName>
</protein>
<dbReference type="PANTHER" id="PTHR10073">
    <property type="entry name" value="DNA MISMATCH REPAIR PROTEIN MLH, PMS, MUTL"/>
    <property type="match status" value="1"/>
</dbReference>
<evidence type="ECO:0000313" key="5">
    <source>
        <dbReference type="Proteomes" id="UP001626550"/>
    </source>
</evidence>
<dbReference type="AlphaFoldDB" id="A0ABD2Q0M3"/>
<keyword evidence="4" id="KW-0378">Hydrolase</keyword>
<dbReference type="InterPro" id="IPR038973">
    <property type="entry name" value="MutL/Mlh/Pms-like"/>
</dbReference>
<feature type="domain" description="DNA mismatch repair protein S5" evidence="3">
    <location>
        <begin position="172"/>
        <end position="330"/>
    </location>
</feature>
<gene>
    <name evidence="4" type="primary">PMS2_2</name>
    <name evidence="4" type="ORF">Ciccas_008211</name>
</gene>
<dbReference type="InterPro" id="IPR013507">
    <property type="entry name" value="DNA_mismatch_S5_2-like"/>
</dbReference>
<reference evidence="4 5" key="1">
    <citation type="submission" date="2024-11" db="EMBL/GenBank/DDBJ databases">
        <title>Adaptive evolution of stress response genes in parasites aligns with host niche diversity.</title>
        <authorList>
            <person name="Hahn C."/>
            <person name="Resl P."/>
        </authorList>
    </citation>
    <scope>NUCLEOTIDE SEQUENCE [LARGE SCALE GENOMIC DNA]</scope>
    <source>
        <strain evidence="4">EGGRZ-B1_66</strain>
        <tissue evidence="4">Body</tissue>
    </source>
</reference>
<dbReference type="NCBIfam" id="TIGR00585">
    <property type="entry name" value="mutl"/>
    <property type="match status" value="1"/>
</dbReference>
<dbReference type="InterPro" id="IPR014721">
    <property type="entry name" value="Ribsml_uS5_D2-typ_fold_subgr"/>
</dbReference>
<evidence type="ECO:0000259" key="3">
    <source>
        <dbReference type="SMART" id="SM01340"/>
    </source>
</evidence>
<comment type="similarity">
    <text evidence="1">Belongs to the DNA mismatch repair MutL/HexB family.</text>
</comment>
<comment type="caution">
    <text evidence="4">The sequence shown here is derived from an EMBL/GenBank/DDBJ whole genome shotgun (WGS) entry which is preliminary data.</text>
</comment>
<organism evidence="4 5">
    <name type="scientific">Cichlidogyrus casuarinus</name>
    <dbReference type="NCBI Taxonomy" id="1844966"/>
    <lineage>
        <taxon>Eukaryota</taxon>
        <taxon>Metazoa</taxon>
        <taxon>Spiralia</taxon>
        <taxon>Lophotrochozoa</taxon>
        <taxon>Platyhelminthes</taxon>
        <taxon>Monogenea</taxon>
        <taxon>Monopisthocotylea</taxon>
        <taxon>Dactylogyridea</taxon>
        <taxon>Ancyrocephalidae</taxon>
        <taxon>Cichlidogyrus</taxon>
    </lineage>
</organism>
<evidence type="ECO:0000256" key="2">
    <source>
        <dbReference type="ARBA" id="ARBA00022763"/>
    </source>
</evidence>
<dbReference type="SUPFAM" id="SSF54211">
    <property type="entry name" value="Ribosomal protein S5 domain 2-like"/>
    <property type="match status" value="1"/>
</dbReference>
<dbReference type="InterPro" id="IPR002099">
    <property type="entry name" value="MutL/Mlh/PMS"/>
</dbReference>
<dbReference type="Gene3D" id="3.30.565.10">
    <property type="entry name" value="Histidine kinase-like ATPase, C-terminal domain"/>
    <property type="match status" value="1"/>
</dbReference>
<sequence>MGRECIEVIDNGDGIRQSDFPNLCQPHSTSKIHNFDDLSQLMTFGFRGEALSSLCLLSDVTIHTRSADSSTGYKLVFNNLGRLDSQSPLARGQGTTISLNNLFHTVPVRHKILSDSSSGHVSKEFSHALFMITSYCIALADVQIACYKADPKQSLFKLIISNGQSKTVQQNIINIFGPTIKEELLALDECSQISPDVIEEFQLESEEISKEIVHISGFISKPNTGDATKFGRSSSDRQFVFVNSRPCDMPKVNKLVTTLWRRCARESLLEINCQMPQRSLSNKFPFLAIFINLAKDAFDVNVCPDKRRLLFHHENLILAHTKTAVSSTLSRVCGSQQPRHSIDDQSFIQPVTEETIQTYSPVAAQQRLATSDA</sequence>
<dbReference type="GO" id="GO:0006974">
    <property type="term" value="P:DNA damage response"/>
    <property type="evidence" value="ECO:0007669"/>
    <property type="project" value="UniProtKB-KW"/>
</dbReference>
<dbReference type="EMBL" id="JBJKFK010001404">
    <property type="protein sequence ID" value="KAL3313186.1"/>
    <property type="molecule type" value="Genomic_DNA"/>
</dbReference>
<dbReference type="Gene3D" id="3.30.230.10">
    <property type="match status" value="1"/>
</dbReference>
<dbReference type="Pfam" id="PF01119">
    <property type="entry name" value="DNA_mis_repair"/>
    <property type="match status" value="1"/>
</dbReference>
<dbReference type="InterPro" id="IPR014762">
    <property type="entry name" value="DNA_mismatch_repair_CS"/>
</dbReference>
<dbReference type="Proteomes" id="UP001626550">
    <property type="component" value="Unassembled WGS sequence"/>
</dbReference>
<accession>A0ABD2Q0M3</accession>